<organism evidence="2">
    <name type="scientific">marine sediment metagenome</name>
    <dbReference type="NCBI Taxonomy" id="412755"/>
    <lineage>
        <taxon>unclassified sequences</taxon>
        <taxon>metagenomes</taxon>
        <taxon>ecological metagenomes</taxon>
    </lineage>
</organism>
<dbReference type="InterPro" id="IPR029063">
    <property type="entry name" value="SAM-dependent_MTases_sf"/>
</dbReference>
<name>A0A0F9TYT7_9ZZZZ</name>
<proteinExistence type="predicted"/>
<dbReference type="AlphaFoldDB" id="A0A0F9TYT7"/>
<reference evidence="2" key="1">
    <citation type="journal article" date="2015" name="Nature">
        <title>Complex archaea that bridge the gap between prokaryotes and eukaryotes.</title>
        <authorList>
            <person name="Spang A."/>
            <person name="Saw J.H."/>
            <person name="Jorgensen S.L."/>
            <person name="Zaremba-Niedzwiedzka K."/>
            <person name="Martijn J."/>
            <person name="Lind A.E."/>
            <person name="van Eijk R."/>
            <person name="Schleper C."/>
            <person name="Guy L."/>
            <person name="Ettema T.J."/>
        </authorList>
    </citation>
    <scope>NUCLEOTIDE SEQUENCE</scope>
</reference>
<feature type="domain" description="Methyltransferase FkbM" evidence="1">
    <location>
        <begin position="199"/>
        <end position="329"/>
    </location>
</feature>
<evidence type="ECO:0000259" key="1">
    <source>
        <dbReference type="Pfam" id="PF05050"/>
    </source>
</evidence>
<dbReference type="SUPFAM" id="SSF53335">
    <property type="entry name" value="S-adenosyl-L-methionine-dependent methyltransferases"/>
    <property type="match status" value="1"/>
</dbReference>
<protein>
    <recommendedName>
        <fullName evidence="1">Methyltransferase FkbM domain-containing protein</fullName>
    </recommendedName>
</protein>
<dbReference type="EMBL" id="LAZR01000151">
    <property type="protein sequence ID" value="KKN86165.1"/>
    <property type="molecule type" value="Genomic_DNA"/>
</dbReference>
<accession>A0A0F9TYT7</accession>
<dbReference type="Pfam" id="PF05050">
    <property type="entry name" value="Methyltransf_21"/>
    <property type="match status" value="1"/>
</dbReference>
<evidence type="ECO:0000313" key="2">
    <source>
        <dbReference type="EMBL" id="KKN86165.1"/>
    </source>
</evidence>
<dbReference type="InterPro" id="IPR006342">
    <property type="entry name" value="FkbM_mtfrase"/>
</dbReference>
<comment type="caution">
    <text evidence="2">The sequence shown here is derived from an EMBL/GenBank/DDBJ whole genome shotgun (WGS) entry which is preliminary data.</text>
</comment>
<dbReference type="Gene3D" id="3.40.50.150">
    <property type="entry name" value="Vaccinia Virus protein VP39"/>
    <property type="match status" value="1"/>
</dbReference>
<sequence length="376" mass="41052">MLRAVNAAAPGGSPVVPGNRPLWLYGAGDLGKLARSHLDAVGQPIAGVVDRNAEAHANDPAWAGIPVHAPETVSKEVKAKTLLAISIVTSPYAPLHKVLNDQGWTTIVPVYDVAEAFRDRHPLSNGWFASQLSELELEEADLVLAAFADDASRAHYLRFAAWRLGRQEWDFAGAPVAPRERFFIPEIKAALRPDERFLDAGAHHGGVTARLLAETEGVFSTVWAVEPDEASRAALRSYVEGLPPQLRDRIHVVDAVLGARREPVRFHDGLGYASQIAVTGQVLRSSEPLDGLDLDVTFIKLHLEGAELAALIGARETLHRCRPLVALTVYHDAAGLIETPRWLMRNMPDYAIFMRTHAWCGTGAVLYALPKERLVP</sequence>
<gene>
    <name evidence="2" type="ORF">LCGC14_0272030</name>
</gene>